<feature type="repeat" description="WD" evidence="5">
    <location>
        <begin position="340"/>
        <end position="371"/>
    </location>
</feature>
<dbReference type="PANTHER" id="PTHR22846">
    <property type="entry name" value="WD40 REPEAT PROTEIN"/>
    <property type="match status" value="1"/>
</dbReference>
<evidence type="ECO:0000256" key="1">
    <source>
        <dbReference type="ARBA" id="ARBA00004123"/>
    </source>
</evidence>
<dbReference type="Pfam" id="PF12894">
    <property type="entry name" value="ANAPC4_WD40"/>
    <property type="match status" value="1"/>
</dbReference>
<dbReference type="OrthoDB" id="1367865at2759"/>
<dbReference type="InterPro" id="IPR036322">
    <property type="entry name" value="WD40_repeat_dom_sf"/>
</dbReference>
<dbReference type="AlphaFoldDB" id="A0A7H9AVR8"/>
<feature type="repeat" description="WD" evidence="5">
    <location>
        <begin position="382"/>
        <end position="422"/>
    </location>
</feature>
<evidence type="ECO:0000259" key="6">
    <source>
        <dbReference type="Pfam" id="PF12894"/>
    </source>
</evidence>
<dbReference type="Gene3D" id="2.130.10.10">
    <property type="entry name" value="YVTN repeat-like/Quinoprotein amine dehydrogenase"/>
    <property type="match status" value="1"/>
</dbReference>
<accession>A0A7H9AVR8</accession>
<name>A0A7H9AVR8_ZYGMR</name>
<evidence type="ECO:0000256" key="3">
    <source>
        <dbReference type="ARBA" id="ARBA00022737"/>
    </source>
</evidence>
<dbReference type="GO" id="GO:0003714">
    <property type="term" value="F:transcription corepressor activity"/>
    <property type="evidence" value="ECO:0007669"/>
    <property type="project" value="InterPro"/>
</dbReference>
<dbReference type="RefSeq" id="XP_037142029.1">
    <property type="nucleotide sequence ID" value="XM_037286134.1"/>
</dbReference>
<dbReference type="InterPro" id="IPR045183">
    <property type="entry name" value="Ebi-like"/>
</dbReference>
<protein>
    <recommendedName>
        <fullName evidence="6">Anaphase-promoting complex subunit 4-like WD40 domain-containing protein</fullName>
    </recommendedName>
</protein>
<evidence type="ECO:0000313" key="7">
    <source>
        <dbReference type="EMBL" id="QLG70301.1"/>
    </source>
</evidence>
<evidence type="ECO:0000256" key="4">
    <source>
        <dbReference type="ARBA" id="ARBA00023242"/>
    </source>
</evidence>
<keyword evidence="4" id="KW-0539">Nucleus</keyword>
<reference evidence="7 8" key="1">
    <citation type="submission" date="2020-07" db="EMBL/GenBank/DDBJ databases">
        <title>The yeast mating-type switching endonuclease HO is a domesticated member of an unorthodox homing genetic element family.</title>
        <authorList>
            <person name="Coughlan A.Y."/>
            <person name="Lombardi L."/>
            <person name="Braun-Galleani S."/>
            <person name="Martos A.R."/>
            <person name="Galeote V."/>
            <person name="Bigey F."/>
            <person name="Dequin S."/>
            <person name="Byrne K.P."/>
            <person name="Wolfe K.H."/>
        </authorList>
    </citation>
    <scope>NUCLEOTIDE SEQUENCE [LARGE SCALE GENOMIC DNA]</scope>
    <source>
        <strain evidence="7 8">NRRL Y-6702</strain>
    </source>
</reference>
<dbReference type="GO" id="GO:0006357">
    <property type="term" value="P:regulation of transcription by RNA polymerase II"/>
    <property type="evidence" value="ECO:0007669"/>
    <property type="project" value="TreeGrafter"/>
</dbReference>
<keyword evidence="3" id="KW-0677">Repeat</keyword>
<gene>
    <name evidence="7" type="ORF">HG535_0A02390</name>
</gene>
<feature type="repeat" description="WD" evidence="5">
    <location>
        <begin position="214"/>
        <end position="242"/>
    </location>
</feature>
<evidence type="ECO:0000256" key="2">
    <source>
        <dbReference type="ARBA" id="ARBA00022574"/>
    </source>
</evidence>
<dbReference type="PROSITE" id="PS50082">
    <property type="entry name" value="WD_REPEATS_2"/>
    <property type="match status" value="4"/>
</dbReference>
<organism evidence="7 8">
    <name type="scientific">Zygotorulaspora mrakii</name>
    <name type="common">Zygosaccharomyces mrakii</name>
    <dbReference type="NCBI Taxonomy" id="42260"/>
    <lineage>
        <taxon>Eukaryota</taxon>
        <taxon>Fungi</taxon>
        <taxon>Dikarya</taxon>
        <taxon>Ascomycota</taxon>
        <taxon>Saccharomycotina</taxon>
        <taxon>Saccharomycetes</taxon>
        <taxon>Saccharomycetales</taxon>
        <taxon>Saccharomycetaceae</taxon>
        <taxon>Zygotorulaspora</taxon>
    </lineage>
</organism>
<evidence type="ECO:0000313" key="8">
    <source>
        <dbReference type="Proteomes" id="UP000509704"/>
    </source>
</evidence>
<comment type="subcellular location">
    <subcellularLocation>
        <location evidence="1">Nucleus</location>
    </subcellularLocation>
</comment>
<dbReference type="PROSITE" id="PS50896">
    <property type="entry name" value="LISH"/>
    <property type="match status" value="1"/>
</dbReference>
<feature type="repeat" description="WD" evidence="5">
    <location>
        <begin position="251"/>
        <end position="292"/>
    </location>
</feature>
<dbReference type="InterPro" id="IPR006594">
    <property type="entry name" value="LisH"/>
</dbReference>
<dbReference type="KEGG" id="zmk:HG535_0A02390"/>
<feature type="domain" description="Anaphase-promoting complex subunit 4-like WD40" evidence="6">
    <location>
        <begin position="213"/>
        <end position="265"/>
    </location>
</feature>
<dbReference type="PROSITE" id="PS50294">
    <property type="entry name" value="WD_REPEATS_REGION"/>
    <property type="match status" value="4"/>
</dbReference>
<keyword evidence="2 5" id="KW-0853">WD repeat</keyword>
<dbReference type="Gene3D" id="1.20.960.30">
    <property type="match status" value="1"/>
</dbReference>
<dbReference type="PANTHER" id="PTHR22846:SF2">
    <property type="entry name" value="F-BOX-LIKE_WD REPEAT-CONTAINING PROTEIN EBI"/>
    <property type="match status" value="1"/>
</dbReference>
<dbReference type="GO" id="GO:0034967">
    <property type="term" value="C:Set3 complex"/>
    <property type="evidence" value="ECO:0007669"/>
    <property type="project" value="TreeGrafter"/>
</dbReference>
<keyword evidence="8" id="KW-1185">Reference proteome</keyword>
<sequence>MSITSEELNYLIWRYLQETGNEVSALALQDDTRVLEFDRKYKQHIPLGTLVNLVQKGILFCECELLVDSTGKLRDVDETHYASIFNLAQALEIDKATCPEVVAKGRFSLENDYESLEDEKKEKEKEVVYSVAPDKDSNTRSKSPPLFIKTLKEEKKLGKIVLSSWNPHFPELLAVGGQDSLARIIHYNSEKATVEKSLELRHPFAFNSSSGITTNQVTCLAWSPDGKKIVTGVENGELRLWNAEGHLQNVFSFHRSPIVSIKWNEDDSHFLTSDVDNVAILWNVITGTALQNFELKENAADSDSLGVDLEWVEKDKFVLPGIQGSLIVYQIGERKPIGKLIGHQGPIGILKFNRNKKLLLSASDDFTLRVWRGGSSNPSNCFYGHSQTIVSACWLDDDKIISSSMDGSIRLWSLSKNTLIAVTIADGVPILSAELSSDKKKYSAGFIDGHLIVYDVEALLEKLGNDSPISPITFPVYGSYQSPKERDCIFNLSWNYASDKVVVAYSIEEGSIISM</sequence>
<dbReference type="SMART" id="SM00320">
    <property type="entry name" value="WD40"/>
    <property type="match status" value="6"/>
</dbReference>
<dbReference type="Proteomes" id="UP000509704">
    <property type="component" value="Chromosome 1"/>
</dbReference>
<dbReference type="Pfam" id="PF00400">
    <property type="entry name" value="WD40"/>
    <property type="match status" value="2"/>
</dbReference>
<dbReference type="GeneID" id="59233937"/>
<proteinExistence type="predicted"/>
<dbReference type="InterPro" id="IPR015943">
    <property type="entry name" value="WD40/YVTN_repeat-like_dom_sf"/>
</dbReference>
<dbReference type="EMBL" id="CP058604">
    <property type="protein sequence ID" value="QLG70301.1"/>
    <property type="molecule type" value="Genomic_DNA"/>
</dbReference>
<dbReference type="InterPro" id="IPR001680">
    <property type="entry name" value="WD40_rpt"/>
</dbReference>
<evidence type="ECO:0000256" key="5">
    <source>
        <dbReference type="PROSITE-ProRule" id="PRU00221"/>
    </source>
</evidence>
<dbReference type="SUPFAM" id="SSF50978">
    <property type="entry name" value="WD40 repeat-like"/>
    <property type="match status" value="1"/>
</dbReference>
<dbReference type="InterPro" id="IPR024977">
    <property type="entry name" value="Apc4-like_WD40_dom"/>
</dbReference>